<dbReference type="Proteomes" id="UP000237752">
    <property type="component" value="Unassembled WGS sequence"/>
</dbReference>
<comment type="caution">
    <text evidence="6">The sequence shown here is derived from an EMBL/GenBank/DDBJ whole genome shotgun (WGS) entry which is preliminary data.</text>
</comment>
<accession>A0A2T1A437</accession>
<evidence type="ECO:0000313" key="7">
    <source>
        <dbReference type="Proteomes" id="UP000237752"/>
    </source>
</evidence>
<dbReference type="InterPro" id="IPR028081">
    <property type="entry name" value="Leu-bd"/>
</dbReference>
<comment type="similarity">
    <text evidence="1">Belongs to the leucine-binding protein family.</text>
</comment>
<feature type="region of interest" description="Disordered" evidence="3">
    <location>
        <begin position="368"/>
        <end position="394"/>
    </location>
</feature>
<reference evidence="6 7" key="1">
    <citation type="submission" date="2018-03" db="EMBL/GenBank/DDBJ databases">
        <title>Genomic Encyclopedia of Archaeal and Bacterial Type Strains, Phase II (KMG-II): from individual species to whole genera.</title>
        <authorList>
            <person name="Goeker M."/>
        </authorList>
    </citation>
    <scope>NUCLEOTIDE SEQUENCE [LARGE SCALE GENOMIC DNA]</scope>
    <source>
        <strain evidence="6 7">DSM 100065</strain>
    </source>
</reference>
<gene>
    <name evidence="6" type="ORF">CLV47_10261</name>
</gene>
<organism evidence="6 7">
    <name type="scientific">Antricoccus suffuscus</name>
    <dbReference type="NCBI Taxonomy" id="1629062"/>
    <lineage>
        <taxon>Bacteria</taxon>
        <taxon>Bacillati</taxon>
        <taxon>Actinomycetota</taxon>
        <taxon>Actinomycetes</taxon>
        <taxon>Geodermatophilales</taxon>
        <taxon>Antricoccaceae</taxon>
        <taxon>Antricoccus</taxon>
    </lineage>
</organism>
<dbReference type="AlphaFoldDB" id="A0A2T1A437"/>
<dbReference type="PANTHER" id="PTHR47235">
    <property type="entry name" value="BLR6548 PROTEIN"/>
    <property type="match status" value="1"/>
</dbReference>
<evidence type="ECO:0000256" key="1">
    <source>
        <dbReference type="ARBA" id="ARBA00010062"/>
    </source>
</evidence>
<dbReference type="SUPFAM" id="SSF53822">
    <property type="entry name" value="Periplasmic binding protein-like I"/>
    <property type="match status" value="1"/>
</dbReference>
<protein>
    <submittedName>
        <fullName evidence="6">ABC-type branched-subunit amino acid transport system substrate-binding protein</fullName>
    </submittedName>
</protein>
<evidence type="ECO:0000256" key="3">
    <source>
        <dbReference type="SAM" id="MobiDB-lite"/>
    </source>
</evidence>
<evidence type="ECO:0000256" key="2">
    <source>
        <dbReference type="ARBA" id="ARBA00022729"/>
    </source>
</evidence>
<dbReference type="Pfam" id="PF13458">
    <property type="entry name" value="Peripla_BP_6"/>
    <property type="match status" value="1"/>
</dbReference>
<dbReference type="Gene3D" id="3.40.50.2300">
    <property type="match status" value="2"/>
</dbReference>
<dbReference type="OrthoDB" id="7337537at2"/>
<feature type="compositionally biased region" description="Polar residues" evidence="3">
    <location>
        <begin position="378"/>
        <end position="387"/>
    </location>
</feature>
<evidence type="ECO:0000259" key="5">
    <source>
        <dbReference type="Pfam" id="PF13458"/>
    </source>
</evidence>
<name>A0A2T1A437_9ACTN</name>
<dbReference type="EMBL" id="PVUE01000002">
    <property type="protein sequence ID" value="PRZ43375.1"/>
    <property type="molecule type" value="Genomic_DNA"/>
</dbReference>
<sequence length="419" mass="43800">MHRLSRAVLVTAVAASLTLAACSTKGGTSGAAKTGAGGVKTDFGVTDKTITLGALPDLSGVFKVNGIAYTAGNEIWANEVNASGGICGRQIKLDIKDMQYQADKAVTLYASMKDKVAGIVQLDGSPPLAALKQSLVSDKMLSIPASWASTNLDAPEVFMVGATYDIEILNGLSYLQGKGLIKDGDKIGHLYIDSEYGKGGLLGSDAYAKKHNQTVVQVKVTASDNDMTPAITQLKSQGVKAVVLTTTEAQASSAATAMAAQGLGALPILGNNPTFDPTMLDTPAKNALGNYYRSVSFAPYSADKPIVQKMAKAYDAKYTDLPSDNVNVGYAFGLAYQAVLEKACKAKDLTRAGIVKAAQGVKVDMQGLTGPLDFSNPGEPSTRSTYVEQADPNAKGGLKIVQELTESPEAKDYKAPLQK</sequence>
<dbReference type="PROSITE" id="PS51257">
    <property type="entry name" value="PROKAR_LIPOPROTEIN"/>
    <property type="match status" value="1"/>
</dbReference>
<feature type="domain" description="Leucine-binding protein" evidence="5">
    <location>
        <begin position="49"/>
        <end position="391"/>
    </location>
</feature>
<dbReference type="InterPro" id="IPR028082">
    <property type="entry name" value="Peripla_BP_I"/>
</dbReference>
<dbReference type="PANTHER" id="PTHR47235:SF1">
    <property type="entry name" value="BLR6548 PROTEIN"/>
    <property type="match status" value="1"/>
</dbReference>
<proteinExistence type="inferred from homology"/>
<keyword evidence="7" id="KW-1185">Reference proteome</keyword>
<feature type="signal peptide" evidence="4">
    <location>
        <begin position="1"/>
        <end position="20"/>
    </location>
</feature>
<evidence type="ECO:0000313" key="6">
    <source>
        <dbReference type="EMBL" id="PRZ43375.1"/>
    </source>
</evidence>
<evidence type="ECO:0000256" key="4">
    <source>
        <dbReference type="SAM" id="SignalP"/>
    </source>
</evidence>
<dbReference type="RefSeq" id="WP_106347550.1">
    <property type="nucleotide sequence ID" value="NZ_PVUE01000002.1"/>
</dbReference>
<feature type="chain" id="PRO_5039296441" evidence="4">
    <location>
        <begin position="21"/>
        <end position="419"/>
    </location>
</feature>
<keyword evidence="2 4" id="KW-0732">Signal</keyword>